<keyword evidence="1" id="KW-0472">Membrane</keyword>
<gene>
    <name evidence="2" type="ORF">AMST5_03999</name>
</gene>
<evidence type="ECO:0000313" key="2">
    <source>
        <dbReference type="EMBL" id="CAJ0889886.1"/>
    </source>
</evidence>
<feature type="transmembrane region" description="Helical" evidence="1">
    <location>
        <begin position="21"/>
        <end position="42"/>
    </location>
</feature>
<dbReference type="EMBL" id="OY288114">
    <property type="protein sequence ID" value="CAJ0889886.1"/>
    <property type="molecule type" value="Genomic_DNA"/>
</dbReference>
<dbReference type="AlphaFoldDB" id="A0AA48RAT7"/>
<evidence type="ECO:0000256" key="1">
    <source>
        <dbReference type="SAM" id="Phobius"/>
    </source>
</evidence>
<reference evidence="2" key="1">
    <citation type="submission" date="2023-07" db="EMBL/GenBank/DDBJ databases">
        <authorList>
            <person name="Pelsma A.J. K."/>
        </authorList>
    </citation>
    <scope>NUCLEOTIDE SEQUENCE</scope>
</reference>
<proteinExistence type="predicted"/>
<sequence>MDGQGLRGSGEAPKTVSRVDLLLVAAAVIAIICANVGVVRALDVALDAVHDQPAVTTALNR</sequence>
<name>A0AA48RAT7_9ZZZZ</name>
<organism evidence="2">
    <name type="scientific">freshwater sediment metagenome</name>
    <dbReference type="NCBI Taxonomy" id="556182"/>
    <lineage>
        <taxon>unclassified sequences</taxon>
        <taxon>metagenomes</taxon>
        <taxon>ecological metagenomes</taxon>
    </lineage>
</organism>
<keyword evidence="1" id="KW-1133">Transmembrane helix</keyword>
<protein>
    <submittedName>
        <fullName evidence="2">Uncharacterized protein</fullName>
    </submittedName>
</protein>
<keyword evidence="1" id="KW-0812">Transmembrane</keyword>
<accession>A0AA48RAT7</accession>